<sequence>MNKLRVRGFSIPDATMRQMPIVAGVFYPILQTKDLLACICDFGSNLQIHRLGKTLPPSFVDGLQNLKDRLIEERDRVDRALRHGRLSPDWLNRGLSRSSAASA</sequence>
<dbReference type="Proteomes" id="UP001187192">
    <property type="component" value="Unassembled WGS sequence"/>
</dbReference>
<dbReference type="EMBL" id="BTGU01000056">
    <property type="protein sequence ID" value="GMN55247.1"/>
    <property type="molecule type" value="Genomic_DNA"/>
</dbReference>
<evidence type="ECO:0000313" key="1">
    <source>
        <dbReference type="EMBL" id="GMN55247.1"/>
    </source>
</evidence>
<protein>
    <submittedName>
        <fullName evidence="1">Uncharacterized protein</fullName>
    </submittedName>
</protein>
<gene>
    <name evidence="1" type="ORF">TIFTF001_024366</name>
</gene>
<comment type="caution">
    <text evidence="1">The sequence shown here is derived from an EMBL/GenBank/DDBJ whole genome shotgun (WGS) entry which is preliminary data.</text>
</comment>
<reference evidence="1" key="1">
    <citation type="submission" date="2023-07" db="EMBL/GenBank/DDBJ databases">
        <title>draft genome sequence of fig (Ficus carica).</title>
        <authorList>
            <person name="Takahashi T."/>
            <person name="Nishimura K."/>
        </authorList>
    </citation>
    <scope>NUCLEOTIDE SEQUENCE</scope>
</reference>
<name>A0AA88AL90_FICCA</name>
<organism evidence="1 2">
    <name type="scientific">Ficus carica</name>
    <name type="common">Common fig</name>
    <dbReference type="NCBI Taxonomy" id="3494"/>
    <lineage>
        <taxon>Eukaryota</taxon>
        <taxon>Viridiplantae</taxon>
        <taxon>Streptophyta</taxon>
        <taxon>Embryophyta</taxon>
        <taxon>Tracheophyta</taxon>
        <taxon>Spermatophyta</taxon>
        <taxon>Magnoliopsida</taxon>
        <taxon>eudicotyledons</taxon>
        <taxon>Gunneridae</taxon>
        <taxon>Pentapetalae</taxon>
        <taxon>rosids</taxon>
        <taxon>fabids</taxon>
        <taxon>Rosales</taxon>
        <taxon>Moraceae</taxon>
        <taxon>Ficeae</taxon>
        <taxon>Ficus</taxon>
    </lineage>
</organism>
<dbReference type="AlphaFoldDB" id="A0AA88AL90"/>
<accession>A0AA88AL90</accession>
<keyword evidence="2" id="KW-1185">Reference proteome</keyword>
<evidence type="ECO:0000313" key="2">
    <source>
        <dbReference type="Proteomes" id="UP001187192"/>
    </source>
</evidence>
<proteinExistence type="predicted"/>